<dbReference type="AlphaFoldDB" id="A0AA38IZ67"/>
<comment type="caution">
    <text evidence="2">The sequence shown here is derived from an EMBL/GenBank/DDBJ whole genome shotgun (WGS) entry which is preliminary data.</text>
</comment>
<evidence type="ECO:0000313" key="3">
    <source>
        <dbReference type="Proteomes" id="UP001168821"/>
    </source>
</evidence>
<dbReference type="EMBL" id="JALNTZ010000001">
    <property type="protein sequence ID" value="KAJ3666028.1"/>
    <property type="molecule type" value="Genomic_DNA"/>
</dbReference>
<feature type="signal peptide" evidence="1">
    <location>
        <begin position="1"/>
        <end position="27"/>
    </location>
</feature>
<name>A0AA38IZ67_9CUCU</name>
<proteinExistence type="predicted"/>
<accession>A0AA38IZ67</accession>
<gene>
    <name evidence="2" type="ORF">Zmor_001485</name>
</gene>
<evidence type="ECO:0000256" key="1">
    <source>
        <dbReference type="SAM" id="SignalP"/>
    </source>
</evidence>
<organism evidence="2 3">
    <name type="scientific">Zophobas morio</name>
    <dbReference type="NCBI Taxonomy" id="2755281"/>
    <lineage>
        <taxon>Eukaryota</taxon>
        <taxon>Metazoa</taxon>
        <taxon>Ecdysozoa</taxon>
        <taxon>Arthropoda</taxon>
        <taxon>Hexapoda</taxon>
        <taxon>Insecta</taxon>
        <taxon>Pterygota</taxon>
        <taxon>Neoptera</taxon>
        <taxon>Endopterygota</taxon>
        <taxon>Coleoptera</taxon>
        <taxon>Polyphaga</taxon>
        <taxon>Cucujiformia</taxon>
        <taxon>Tenebrionidae</taxon>
        <taxon>Zophobas</taxon>
    </lineage>
</organism>
<sequence length="129" mass="14511">MKFKDKSRQLGVLFLITFLCLLVNVFSSQMCYFCLSKCDSPIEIEKCNTRYGKQADTKCIAAETTISGGLLVRKQCILTNQSQQFCDKFADLEDVNCYICDEDLCNSSKETSSSVVMILTIVIAFVLNK</sequence>
<keyword evidence="1" id="KW-0732">Signal</keyword>
<keyword evidence="3" id="KW-1185">Reference proteome</keyword>
<reference evidence="2" key="1">
    <citation type="journal article" date="2023" name="G3 (Bethesda)">
        <title>Whole genome assemblies of Zophobas morio and Tenebrio molitor.</title>
        <authorList>
            <person name="Kaur S."/>
            <person name="Stinson S.A."/>
            <person name="diCenzo G.C."/>
        </authorList>
    </citation>
    <scope>NUCLEOTIDE SEQUENCE</scope>
    <source>
        <strain evidence="2">QUZm001</strain>
    </source>
</reference>
<dbReference type="Proteomes" id="UP001168821">
    <property type="component" value="Unassembled WGS sequence"/>
</dbReference>
<evidence type="ECO:0008006" key="4">
    <source>
        <dbReference type="Google" id="ProtNLM"/>
    </source>
</evidence>
<protein>
    <recommendedName>
        <fullName evidence="4">Protein quiver</fullName>
    </recommendedName>
</protein>
<feature type="chain" id="PRO_5041333970" description="Protein quiver" evidence="1">
    <location>
        <begin position="28"/>
        <end position="129"/>
    </location>
</feature>
<evidence type="ECO:0000313" key="2">
    <source>
        <dbReference type="EMBL" id="KAJ3666028.1"/>
    </source>
</evidence>